<dbReference type="OrthoDB" id="10267817at2759"/>
<sequence>MSMKGYFSAHHDRRNNVSGNGSMFKLTLAVASIVLIICSGFISAQHQNNKQLAKCHRQLAKNIIFDRVVSLYRNENNSDKITELLELQIASVNKECFGIPLMFNPSDLKAYKVRFSTEVEELKKRETLENAIKELEAVPHCSDIIVEMIIAKQVVSFVENRLQTKDSKVRNSLKETLDKCGQLSVDIFKKLDSGLNKESKLELTELFEVQTIHSSLVTVEQPRAGQVALAQMFSAQTPVVLSLTSAVSILLLAICSILLCLSKRSLKNLRGEIDHLIEDKKETVKKFEEKEVKLLDDIKNLSNSLDEKEKQVSDVRAGLEKTLEAERIKISDLEHEISNSKEGSTEEKKKLLSQLKEKEGIVMQLEEALEQVLNLRQEIEEEKLALQKKSELLDNSLKITAEELEEMNEQYDRVSNELSKKMFDIDLLQQKNIGLQKSLVEGQDECKKVKSVLDTISDKVLALNKEKESIEEDLRYLQMEKQAWQEEKMKLTTQVELLQNRSSFGEGSIVKERYRLVSLMQQIEKAIFLLEKSLLVTLGGIYFERDSEVLTKILELKTFVKEVIQRAERSANKHNQANDVTLPSFDAQSPRRSMNNSLDESFDKISPIRSPTTPRKTVNSPRIK</sequence>
<accession>D2VV03</accession>
<feature type="coiled-coil region" evidence="1">
    <location>
        <begin position="266"/>
        <end position="421"/>
    </location>
</feature>
<feature type="compositionally biased region" description="Polar residues" evidence="2">
    <location>
        <begin position="609"/>
        <end position="624"/>
    </location>
</feature>
<keyword evidence="1" id="KW-0175">Coiled coil</keyword>
<evidence type="ECO:0000313" key="5">
    <source>
        <dbReference type="Proteomes" id="UP000006671"/>
    </source>
</evidence>
<dbReference type="EMBL" id="GG738900">
    <property type="protein sequence ID" value="EFC39411.1"/>
    <property type="molecule type" value="Genomic_DNA"/>
</dbReference>
<evidence type="ECO:0000313" key="4">
    <source>
        <dbReference type="EMBL" id="EFC39411.1"/>
    </source>
</evidence>
<organism evidence="5">
    <name type="scientific">Naegleria gruberi</name>
    <name type="common">Amoeba</name>
    <dbReference type="NCBI Taxonomy" id="5762"/>
    <lineage>
        <taxon>Eukaryota</taxon>
        <taxon>Discoba</taxon>
        <taxon>Heterolobosea</taxon>
        <taxon>Tetramitia</taxon>
        <taxon>Eutetramitia</taxon>
        <taxon>Vahlkampfiidae</taxon>
        <taxon>Naegleria</taxon>
    </lineage>
</organism>
<dbReference type="GeneID" id="8854061"/>
<name>D2VV03_NAEGR</name>
<gene>
    <name evidence="4" type="ORF">NAEGRDRAFT_52474</name>
</gene>
<feature type="coiled-coil region" evidence="1">
    <location>
        <begin position="453"/>
        <end position="501"/>
    </location>
</feature>
<dbReference type="VEuPathDB" id="AmoebaDB:NAEGRDRAFT_52474"/>
<feature type="transmembrane region" description="Helical" evidence="3">
    <location>
        <begin position="239"/>
        <end position="261"/>
    </location>
</feature>
<dbReference type="Proteomes" id="UP000006671">
    <property type="component" value="Unassembled WGS sequence"/>
</dbReference>
<keyword evidence="3" id="KW-1133">Transmembrane helix</keyword>
<dbReference type="KEGG" id="ngr:NAEGRDRAFT_52474"/>
<keyword evidence="3" id="KW-0472">Membrane</keyword>
<evidence type="ECO:0000256" key="3">
    <source>
        <dbReference type="SAM" id="Phobius"/>
    </source>
</evidence>
<protein>
    <submittedName>
        <fullName evidence="4">Predicted protein</fullName>
    </submittedName>
</protein>
<dbReference type="RefSeq" id="XP_002672155.1">
    <property type="nucleotide sequence ID" value="XM_002672109.1"/>
</dbReference>
<keyword evidence="5" id="KW-1185">Reference proteome</keyword>
<reference evidence="4 5" key="1">
    <citation type="journal article" date="2010" name="Cell">
        <title>The genome of Naegleria gruberi illuminates early eukaryotic versatility.</title>
        <authorList>
            <person name="Fritz-Laylin L.K."/>
            <person name="Prochnik S.E."/>
            <person name="Ginger M.L."/>
            <person name="Dacks J.B."/>
            <person name="Carpenter M.L."/>
            <person name="Field M.C."/>
            <person name="Kuo A."/>
            <person name="Paredez A."/>
            <person name="Chapman J."/>
            <person name="Pham J."/>
            <person name="Shu S."/>
            <person name="Neupane R."/>
            <person name="Cipriano M."/>
            <person name="Mancuso J."/>
            <person name="Tu H."/>
            <person name="Salamov A."/>
            <person name="Lindquist E."/>
            <person name="Shapiro H."/>
            <person name="Lucas S."/>
            <person name="Grigoriev I.V."/>
            <person name="Cande W.Z."/>
            <person name="Fulton C."/>
            <person name="Rokhsar D.S."/>
            <person name="Dawson S.C."/>
        </authorList>
    </citation>
    <scope>NUCLEOTIDE SEQUENCE [LARGE SCALE GENOMIC DNA]</scope>
    <source>
        <strain evidence="4 5">NEG-M</strain>
    </source>
</reference>
<feature type="compositionally biased region" description="Polar residues" evidence="2">
    <location>
        <begin position="573"/>
        <end position="599"/>
    </location>
</feature>
<keyword evidence="3" id="KW-0812">Transmembrane</keyword>
<dbReference type="AlphaFoldDB" id="D2VV03"/>
<dbReference type="InParanoid" id="D2VV03"/>
<evidence type="ECO:0000256" key="2">
    <source>
        <dbReference type="SAM" id="MobiDB-lite"/>
    </source>
</evidence>
<feature type="region of interest" description="Disordered" evidence="2">
    <location>
        <begin position="571"/>
        <end position="624"/>
    </location>
</feature>
<proteinExistence type="predicted"/>
<evidence type="ECO:0000256" key="1">
    <source>
        <dbReference type="SAM" id="Coils"/>
    </source>
</evidence>
<dbReference type="OMA" id="VEGQDEC"/>